<comment type="caution">
    <text evidence="2">The sequence shown here is derived from an EMBL/GenBank/DDBJ whole genome shotgun (WGS) entry which is preliminary data.</text>
</comment>
<keyword evidence="3" id="KW-1185">Reference proteome</keyword>
<dbReference type="EMBL" id="JAUJEA010000014">
    <property type="protein sequence ID" value="MDN5204951.1"/>
    <property type="molecule type" value="Genomic_DNA"/>
</dbReference>
<proteinExistence type="predicted"/>
<protein>
    <recommendedName>
        <fullName evidence="1">Altered inheritance of mitochondria protein 6</fullName>
    </recommendedName>
</protein>
<gene>
    <name evidence="2" type="ORF">QQ008_26410</name>
</gene>
<dbReference type="InterPro" id="IPR051236">
    <property type="entry name" value="HAT_RTT109-like"/>
</dbReference>
<dbReference type="RefSeq" id="WP_346754974.1">
    <property type="nucleotide sequence ID" value="NZ_JAUJEA010000014.1"/>
</dbReference>
<accession>A0ABT8KVY8</accession>
<name>A0ABT8KVY8_9BACT</name>
<dbReference type="InterPro" id="IPR039559">
    <property type="entry name" value="AIM6_PI-PLC-like_dom"/>
</dbReference>
<evidence type="ECO:0000313" key="2">
    <source>
        <dbReference type="EMBL" id="MDN5204951.1"/>
    </source>
</evidence>
<dbReference type="PANTHER" id="PTHR31571">
    <property type="entry name" value="ALTERED INHERITANCE OF MITOCHONDRIA PROTEIN 6"/>
    <property type="match status" value="1"/>
</dbReference>
<dbReference type="CDD" id="cd08577">
    <property type="entry name" value="PI-PLCc_GDPD_SF_unchar3"/>
    <property type="match status" value="1"/>
</dbReference>
<dbReference type="InterPro" id="IPR017946">
    <property type="entry name" value="PLC-like_Pdiesterase_TIM-brl"/>
</dbReference>
<sequence>MQRKLSLITTILSIAVSLNIYGQEILLHRAHAHNDYENPRPLKDAIELGFASIEVDVHLIGKDLYVSHKRPLVRNKTKTLRKLYLDPLKSIYDQNNGRIYKDPKSPLYLMIDIKSENEKSYVVLKEQLEEYKELLKPKKGTPAVVVYLSGNRPLHSVMYDGQRLASIDGRPEDLQTNYANSFMPIISQDYRKILGWSGHGDIPSKDMKAISDLVDRVHDQNKKLRLWGVPEQPQVWEALLTVGVDFISTDKLQNFHNFLKMKREENLARFHTEKK</sequence>
<evidence type="ECO:0000313" key="3">
    <source>
        <dbReference type="Proteomes" id="UP001172082"/>
    </source>
</evidence>
<dbReference type="PANTHER" id="PTHR31571:SF1">
    <property type="entry name" value="ALTERED INHERITANCE OF MITOCHONDRIA PROTEIN 6"/>
    <property type="match status" value="1"/>
</dbReference>
<evidence type="ECO:0000256" key="1">
    <source>
        <dbReference type="ARBA" id="ARBA00014286"/>
    </source>
</evidence>
<organism evidence="2 3">
    <name type="scientific">Splendidivirga corallicola</name>
    <dbReference type="NCBI Taxonomy" id="3051826"/>
    <lineage>
        <taxon>Bacteria</taxon>
        <taxon>Pseudomonadati</taxon>
        <taxon>Bacteroidota</taxon>
        <taxon>Cytophagia</taxon>
        <taxon>Cytophagales</taxon>
        <taxon>Splendidivirgaceae</taxon>
        <taxon>Splendidivirga</taxon>
    </lineage>
</organism>
<dbReference type="Gene3D" id="3.20.20.190">
    <property type="entry name" value="Phosphatidylinositol (PI) phosphodiesterase"/>
    <property type="match status" value="1"/>
</dbReference>
<dbReference type="SUPFAM" id="SSF51695">
    <property type="entry name" value="PLC-like phosphodiesterases"/>
    <property type="match status" value="1"/>
</dbReference>
<reference evidence="2" key="1">
    <citation type="submission" date="2023-06" db="EMBL/GenBank/DDBJ databases">
        <title>Genomic of Parafulvivirga corallium.</title>
        <authorList>
            <person name="Wang G."/>
        </authorList>
    </citation>
    <scope>NUCLEOTIDE SEQUENCE</scope>
    <source>
        <strain evidence="2">BMA10</strain>
    </source>
</reference>
<dbReference type="Proteomes" id="UP001172082">
    <property type="component" value="Unassembled WGS sequence"/>
</dbReference>